<organism evidence="8 9">
    <name type="scientific">Cloeon dipterum</name>
    <dbReference type="NCBI Taxonomy" id="197152"/>
    <lineage>
        <taxon>Eukaryota</taxon>
        <taxon>Metazoa</taxon>
        <taxon>Ecdysozoa</taxon>
        <taxon>Arthropoda</taxon>
        <taxon>Hexapoda</taxon>
        <taxon>Insecta</taxon>
        <taxon>Pterygota</taxon>
        <taxon>Palaeoptera</taxon>
        <taxon>Ephemeroptera</taxon>
        <taxon>Pisciforma</taxon>
        <taxon>Baetidae</taxon>
        <taxon>Cloeon</taxon>
    </lineage>
</organism>
<dbReference type="GO" id="GO:0032543">
    <property type="term" value="P:mitochondrial translation"/>
    <property type="evidence" value="ECO:0007669"/>
    <property type="project" value="TreeGrafter"/>
</dbReference>
<evidence type="ECO:0000256" key="3">
    <source>
        <dbReference type="ARBA" id="ARBA00022980"/>
    </source>
</evidence>
<dbReference type="GO" id="GO:0005763">
    <property type="term" value="C:mitochondrial small ribosomal subunit"/>
    <property type="evidence" value="ECO:0007669"/>
    <property type="project" value="TreeGrafter"/>
</dbReference>
<keyword evidence="5" id="KW-0687">Ribonucleoprotein</keyword>
<evidence type="ECO:0000256" key="6">
    <source>
        <dbReference type="ARBA" id="ARBA00061060"/>
    </source>
</evidence>
<comment type="subcellular location">
    <subcellularLocation>
        <location evidence="1">Mitochondrion</location>
    </subcellularLocation>
</comment>
<evidence type="ECO:0000256" key="1">
    <source>
        <dbReference type="ARBA" id="ARBA00004173"/>
    </source>
</evidence>
<evidence type="ECO:0000256" key="4">
    <source>
        <dbReference type="ARBA" id="ARBA00023128"/>
    </source>
</evidence>
<comment type="similarity">
    <text evidence="6">Belongs to the bacterial ribosomal protein bS18 family. Mitochondrion-specific ribosomal protein mL66 subfamily.</text>
</comment>
<evidence type="ECO:0000313" key="8">
    <source>
        <dbReference type="EMBL" id="CAB3380020.1"/>
    </source>
</evidence>
<dbReference type="EMBL" id="CADEPI010000199">
    <property type="protein sequence ID" value="CAB3380020.1"/>
    <property type="molecule type" value="Genomic_DNA"/>
</dbReference>
<dbReference type="GO" id="GO:0003735">
    <property type="term" value="F:structural constituent of ribosome"/>
    <property type="evidence" value="ECO:0007669"/>
    <property type="project" value="InterPro"/>
</dbReference>
<evidence type="ECO:0000256" key="2">
    <source>
        <dbReference type="ARBA" id="ARBA00022946"/>
    </source>
</evidence>
<accession>A0A8S1DH41</accession>
<dbReference type="GO" id="GO:0070181">
    <property type="term" value="F:small ribosomal subunit rRNA binding"/>
    <property type="evidence" value="ECO:0007669"/>
    <property type="project" value="TreeGrafter"/>
</dbReference>
<dbReference type="Pfam" id="PF01084">
    <property type="entry name" value="Ribosomal_S18"/>
    <property type="match status" value="1"/>
</dbReference>
<dbReference type="PANTHER" id="PTHR13479:SF66">
    <property type="entry name" value="LARGE RIBOSOMAL SUBUNIT PROTEIN ML66"/>
    <property type="match status" value="1"/>
</dbReference>
<keyword evidence="2" id="KW-0809">Transit peptide</keyword>
<comment type="caution">
    <text evidence="8">The sequence shown here is derived from an EMBL/GenBank/DDBJ whole genome shotgun (WGS) entry which is preliminary data.</text>
</comment>
<name>A0A8S1DH41_9INSE</name>
<dbReference type="SUPFAM" id="SSF46911">
    <property type="entry name" value="Ribosomal protein S18"/>
    <property type="match status" value="1"/>
</dbReference>
<sequence length="185" mass="21407">MFRNLQVLSQIGAFAARKIGIFPSQILRPFTLSSVNRLKEIHEKREGNNLTIEGVYVDLPKSNVILEKSFNNKGVCSICALGVEVKHTDVLILSQFVRPDGLMLPRRITGLCRKQQKRIGTMVTMAHKAGLMSNLNPTYSKKDPEKRGQWKKFKSYFDESTIGKRKPPKPEWKWIWKKRNFYEKV</sequence>
<reference evidence="8 9" key="1">
    <citation type="submission" date="2020-04" db="EMBL/GenBank/DDBJ databases">
        <authorList>
            <person name="Alioto T."/>
            <person name="Alioto T."/>
            <person name="Gomez Garrido J."/>
        </authorList>
    </citation>
    <scope>NUCLEOTIDE SEQUENCE [LARGE SCALE GENOMIC DNA]</scope>
</reference>
<dbReference type="InterPro" id="IPR036870">
    <property type="entry name" value="Ribosomal_bS18_sf"/>
</dbReference>
<dbReference type="Gene3D" id="4.10.640.10">
    <property type="entry name" value="Ribosomal protein S18"/>
    <property type="match status" value="1"/>
</dbReference>
<protein>
    <recommendedName>
        <fullName evidence="7">Large ribosomal subunit protein mL66</fullName>
    </recommendedName>
</protein>
<dbReference type="OrthoDB" id="10054543at2759"/>
<keyword evidence="3" id="KW-0689">Ribosomal protein</keyword>
<dbReference type="AlphaFoldDB" id="A0A8S1DH41"/>
<dbReference type="PANTHER" id="PTHR13479">
    <property type="entry name" value="30S RIBOSOMAL PROTEIN S18"/>
    <property type="match status" value="1"/>
</dbReference>
<proteinExistence type="inferred from homology"/>
<dbReference type="Proteomes" id="UP000494165">
    <property type="component" value="Unassembled WGS sequence"/>
</dbReference>
<dbReference type="FunFam" id="4.10.640.10:FF:000011">
    <property type="entry name" value="28S ribosomal protein S18a, mitochondrial"/>
    <property type="match status" value="1"/>
</dbReference>
<keyword evidence="4" id="KW-0496">Mitochondrion</keyword>
<keyword evidence="9" id="KW-1185">Reference proteome</keyword>
<evidence type="ECO:0000313" key="9">
    <source>
        <dbReference type="Proteomes" id="UP000494165"/>
    </source>
</evidence>
<dbReference type="GO" id="GO:0005743">
    <property type="term" value="C:mitochondrial inner membrane"/>
    <property type="evidence" value="ECO:0007669"/>
    <property type="project" value="UniProtKB-ARBA"/>
</dbReference>
<dbReference type="InterPro" id="IPR001648">
    <property type="entry name" value="Ribosomal_bS18"/>
</dbReference>
<evidence type="ECO:0000256" key="5">
    <source>
        <dbReference type="ARBA" id="ARBA00023274"/>
    </source>
</evidence>
<evidence type="ECO:0000256" key="7">
    <source>
        <dbReference type="ARBA" id="ARBA00071652"/>
    </source>
</evidence>
<gene>
    <name evidence="8" type="ORF">CLODIP_2_CD02879</name>
</gene>